<accession>A0ACB8V4L5</accession>
<comment type="caution">
    <text evidence="1">The sequence shown here is derived from an EMBL/GenBank/DDBJ whole genome shotgun (WGS) entry which is preliminary data.</text>
</comment>
<proteinExistence type="predicted"/>
<sequence>MTTRSPTHAGSWYSNNASILAAQLENWMSRVPNEIEGVGTLPVTGARVIIAPHAGYTFSGACAAYAYKCLDLSKAKRIFLIGPSHHHPFSKIALPELSAYATPLSPDPLPIDTDIVTQLLAGTKNDPVRFTTMNQAIDEAEHSLELHLPYIHYLLQRLYPNKPAASYPKLVPMLVGSTSANSEQAFGKVLAPYLANPENAFVVSSDFCHWGMRFAYTYYLSNGPAPQLGFPLSFDALPQPCNVLQRNNARVEIASADGGRSLRAGNDFPETGDNLAIHESISVCDIACMAAIASSHSRVFLDAIQTTGNTICGRHPIAVIMAAIEFALGTAKENNTDPMMKPEDQTPTDLYPGSFYFTRYERSSHCQVMWDSSVSYVSAFAVL</sequence>
<dbReference type="EMBL" id="JALBCA010000006">
    <property type="protein sequence ID" value="KAI2392504.1"/>
    <property type="molecule type" value="Genomic_DNA"/>
</dbReference>
<evidence type="ECO:0000313" key="1">
    <source>
        <dbReference type="EMBL" id="KAI2392504.1"/>
    </source>
</evidence>
<gene>
    <name evidence="1" type="ORF">LOY88_000565</name>
</gene>
<protein>
    <submittedName>
        <fullName evidence="1">Uncharacterized protein</fullName>
    </submittedName>
</protein>
<name>A0ACB8V4L5_9EURO</name>
<organism evidence="1">
    <name type="scientific">Ophidiomyces ophidiicola</name>
    <dbReference type="NCBI Taxonomy" id="1387563"/>
    <lineage>
        <taxon>Eukaryota</taxon>
        <taxon>Fungi</taxon>
        <taxon>Dikarya</taxon>
        <taxon>Ascomycota</taxon>
        <taxon>Pezizomycotina</taxon>
        <taxon>Eurotiomycetes</taxon>
        <taxon>Eurotiomycetidae</taxon>
        <taxon>Onygenales</taxon>
        <taxon>Onygenaceae</taxon>
        <taxon>Ophidiomyces</taxon>
    </lineage>
</organism>
<reference evidence="1" key="1">
    <citation type="journal article" date="2022" name="bioRxiv">
        <title>Population genetic analysis of Ophidiomyces ophidiicola, the causative agent of snake fungal disease, indicates recent introductions to the USA.</title>
        <authorList>
            <person name="Ladner J.T."/>
            <person name="Palmer J.M."/>
            <person name="Ettinger C.L."/>
            <person name="Stajich J.E."/>
            <person name="Farrell T.M."/>
            <person name="Glorioso B.M."/>
            <person name="Lawson B."/>
            <person name="Price S.J."/>
            <person name="Stengle A.G."/>
            <person name="Grear D.A."/>
            <person name="Lorch J.M."/>
        </authorList>
    </citation>
    <scope>NUCLEOTIDE SEQUENCE</scope>
    <source>
        <strain evidence="1">NWHC 24266-5</strain>
    </source>
</reference>